<dbReference type="Pfam" id="PF04542">
    <property type="entry name" value="Sigma70_r2"/>
    <property type="match status" value="1"/>
</dbReference>
<keyword evidence="2 6" id="KW-0805">Transcription regulation</keyword>
<dbReference type="InterPro" id="IPR013325">
    <property type="entry name" value="RNA_pol_sigma_r2"/>
</dbReference>
<dbReference type="InterPro" id="IPR007627">
    <property type="entry name" value="RNA_pol_sigma70_r2"/>
</dbReference>
<dbReference type="PROSITE" id="PS01063">
    <property type="entry name" value="SIGMA70_ECF"/>
    <property type="match status" value="1"/>
</dbReference>
<evidence type="ECO:0000259" key="7">
    <source>
        <dbReference type="Pfam" id="PF04542"/>
    </source>
</evidence>
<evidence type="ECO:0000313" key="9">
    <source>
        <dbReference type="Proteomes" id="UP001165308"/>
    </source>
</evidence>
<dbReference type="RefSeq" id="WP_250081697.1">
    <property type="nucleotide sequence ID" value="NZ_JAMJPJ010000014.1"/>
</dbReference>
<keyword evidence="5 6" id="KW-0804">Transcription</keyword>
<dbReference type="SUPFAM" id="SSF88659">
    <property type="entry name" value="Sigma3 and sigma4 domains of RNA polymerase sigma factors"/>
    <property type="match status" value="1"/>
</dbReference>
<evidence type="ECO:0000256" key="3">
    <source>
        <dbReference type="ARBA" id="ARBA00023082"/>
    </source>
</evidence>
<gene>
    <name evidence="8" type="ORF">M8006_09845</name>
</gene>
<organism evidence="8 9">
    <name type="scientific">Halomonas llamarensis</name>
    <dbReference type="NCBI Taxonomy" id="2945104"/>
    <lineage>
        <taxon>Bacteria</taxon>
        <taxon>Pseudomonadati</taxon>
        <taxon>Pseudomonadota</taxon>
        <taxon>Gammaproteobacteria</taxon>
        <taxon>Oceanospirillales</taxon>
        <taxon>Halomonadaceae</taxon>
        <taxon>Halomonas</taxon>
    </lineage>
</organism>
<proteinExistence type="inferred from homology"/>
<evidence type="ECO:0000256" key="2">
    <source>
        <dbReference type="ARBA" id="ARBA00023015"/>
    </source>
</evidence>
<dbReference type="InterPro" id="IPR036388">
    <property type="entry name" value="WH-like_DNA-bd_sf"/>
</dbReference>
<accession>A0ABT0SR47</accession>
<protein>
    <recommendedName>
        <fullName evidence="6">RNA polymerase sigma factor</fullName>
    </recommendedName>
</protein>
<dbReference type="Gene3D" id="1.10.10.10">
    <property type="entry name" value="Winged helix-like DNA-binding domain superfamily/Winged helix DNA-binding domain"/>
    <property type="match status" value="1"/>
</dbReference>
<dbReference type="InterPro" id="IPR039425">
    <property type="entry name" value="RNA_pol_sigma-70-like"/>
</dbReference>
<dbReference type="InterPro" id="IPR013324">
    <property type="entry name" value="RNA_pol_sigma_r3/r4-like"/>
</dbReference>
<dbReference type="SUPFAM" id="SSF88946">
    <property type="entry name" value="Sigma2 domain of RNA polymerase sigma factors"/>
    <property type="match status" value="1"/>
</dbReference>
<keyword evidence="9" id="KW-1185">Reference proteome</keyword>
<comment type="similarity">
    <text evidence="1 6">Belongs to the sigma-70 factor family. ECF subfamily.</text>
</comment>
<reference evidence="8" key="1">
    <citation type="submission" date="2022-05" db="EMBL/GenBank/DDBJ databases">
        <title>Halomonas geminus sp. nov. and Halomonas llamarensis sp. nov. isolated from high-altitude salars of the Atacama Desert.</title>
        <authorList>
            <person name="Hintersatz C."/>
            <person name="Rojas L.A."/>
            <person name="Wei T.-S."/>
            <person name="Kutschke S."/>
            <person name="Lehmann F."/>
            <person name="Jain R."/>
            <person name="Pollmann K."/>
        </authorList>
    </citation>
    <scope>NUCLEOTIDE SEQUENCE</scope>
    <source>
        <strain evidence="8">ATCHA</strain>
    </source>
</reference>
<evidence type="ECO:0000256" key="1">
    <source>
        <dbReference type="ARBA" id="ARBA00010641"/>
    </source>
</evidence>
<keyword evidence="4 6" id="KW-0238">DNA-binding</keyword>
<evidence type="ECO:0000313" key="8">
    <source>
        <dbReference type="EMBL" id="MCL7930278.1"/>
    </source>
</evidence>
<keyword evidence="3 6" id="KW-0731">Sigma factor</keyword>
<dbReference type="PANTHER" id="PTHR43133">
    <property type="entry name" value="RNA POLYMERASE ECF-TYPE SIGMA FACTO"/>
    <property type="match status" value="1"/>
</dbReference>
<evidence type="ECO:0000256" key="5">
    <source>
        <dbReference type="ARBA" id="ARBA00023163"/>
    </source>
</evidence>
<dbReference type="Gene3D" id="1.10.1740.10">
    <property type="match status" value="1"/>
</dbReference>
<comment type="caution">
    <text evidence="8">The sequence shown here is derived from an EMBL/GenBank/DDBJ whole genome shotgun (WGS) entry which is preliminary data.</text>
</comment>
<evidence type="ECO:0000256" key="4">
    <source>
        <dbReference type="ARBA" id="ARBA00023125"/>
    </source>
</evidence>
<dbReference type="InterPro" id="IPR000838">
    <property type="entry name" value="RNA_pol_sigma70_ECF_CS"/>
</dbReference>
<dbReference type="EMBL" id="JAMJPJ010000014">
    <property type="protein sequence ID" value="MCL7930278.1"/>
    <property type="molecule type" value="Genomic_DNA"/>
</dbReference>
<dbReference type="Proteomes" id="UP001165308">
    <property type="component" value="Unassembled WGS sequence"/>
</dbReference>
<evidence type="ECO:0000256" key="6">
    <source>
        <dbReference type="RuleBase" id="RU000716"/>
    </source>
</evidence>
<sequence>MAHNTKAPCIEDAWQAHHQELRYFLLKYCGDRDAADELLQRVYAKALADRATFCQLATPKAWLFKVAKHQWIDEKRRTKTWVDADDLDLPAETSSHSAIDSLADCIANALPYCPPEDADILFECDLNGVKQADYAHLNGLTLPATKARLRRARMRLRERLIEQCQITFDEQGRVCCHRALPGAK</sequence>
<feature type="domain" description="RNA polymerase sigma-70 region 2" evidence="7">
    <location>
        <begin position="15"/>
        <end position="79"/>
    </location>
</feature>
<name>A0ABT0SR47_9GAMM</name>
<dbReference type="PANTHER" id="PTHR43133:SF8">
    <property type="entry name" value="RNA POLYMERASE SIGMA FACTOR HI_1459-RELATED"/>
    <property type="match status" value="1"/>
</dbReference>